<accession>A0A8F3ING9</accession>
<reference evidence="1" key="1">
    <citation type="submission" date="2021-04" db="EMBL/GenBank/DDBJ databases">
        <authorList>
            <person name="Ulbrich M."/>
            <person name="Aldana K.S."/>
            <person name="Brown J.W."/>
            <person name="Campbell D.M."/>
            <person name="Chai A.E."/>
            <person name="Dalson K.A."/>
            <person name="Dembinski E."/>
            <person name="Gomez D.E."/>
            <person name="Gupta K."/>
            <person name="Guyot M."/>
            <person name="Hocutt K.M."/>
            <person name="Holsinger J.M."/>
            <person name="Ibarra L.A."/>
            <person name="Jeon T.-Y."/>
            <person name="Mackenzie M."/>
            <person name="Marquez I.-P.P."/>
            <person name="Mathenge R.W."/>
            <person name="Mo B.F."/>
            <person name="Nelson S."/>
            <person name="Zepeda J."/>
            <person name="Zhang L.J."/>
            <person name="Ngo R."/>
            <person name="Tse V.Y."/>
            <person name="Garlena R.A."/>
            <person name="Russell D.A."/>
            <person name="Pope W.H."/>
            <person name="Jacobs-Sera D."/>
            <person name="Hatfull G.F."/>
            <person name="Reddi K."/>
            <person name="Moberg-Parker J."/>
            <person name="Freise A.C."/>
        </authorList>
    </citation>
    <scope>NUCLEOTIDE SEQUENCE</scope>
</reference>
<gene>
    <name evidence="1" type="primary">55</name>
    <name evidence="1" type="ORF">SEA_HONK_55</name>
</gene>
<keyword evidence="2" id="KW-1185">Reference proteome</keyword>
<evidence type="ECO:0000313" key="2">
    <source>
        <dbReference type="Proteomes" id="UP000693682"/>
    </source>
</evidence>
<evidence type="ECO:0000313" key="1">
    <source>
        <dbReference type="EMBL" id="QWY81878.1"/>
    </source>
</evidence>
<protein>
    <submittedName>
        <fullName evidence="1">Uncharacterized protein</fullName>
    </submittedName>
</protein>
<dbReference type="EMBL" id="MW862981">
    <property type="protein sequence ID" value="QWY81878.1"/>
    <property type="molecule type" value="Genomic_DNA"/>
</dbReference>
<organism evidence="1 2">
    <name type="scientific">Microbacterium phage Honk</name>
    <dbReference type="NCBI Taxonomy" id="2836095"/>
    <lineage>
        <taxon>Viruses</taxon>
        <taxon>Duplodnaviria</taxon>
        <taxon>Heunggongvirae</taxon>
        <taxon>Uroviricota</taxon>
        <taxon>Caudoviricetes</taxon>
        <taxon>Casidaviridae</taxon>
        <taxon>Honkvirus</taxon>
        <taxon>Honkvirus honk</taxon>
    </lineage>
</organism>
<name>A0A8F3ING9_9CAUD</name>
<proteinExistence type="predicted"/>
<sequence length="69" mass="7576">MAHTHTAFWSVNGGNRFEGVRASTHNAALRETRRLFSGQGYRLDKTVSRVGHIELVGPMGRAVIDVVAL</sequence>
<dbReference type="Proteomes" id="UP000693682">
    <property type="component" value="Segment"/>
</dbReference>